<reference evidence="1 2" key="1">
    <citation type="submission" date="2019-03" db="EMBL/GenBank/DDBJ databases">
        <title>Single cell metagenomics reveals metabolic interactions within the superorganism composed of flagellate Streblomastix strix and complex community of Bacteroidetes bacteria on its surface.</title>
        <authorList>
            <person name="Treitli S.C."/>
            <person name="Kolisko M."/>
            <person name="Husnik F."/>
            <person name="Keeling P."/>
            <person name="Hampl V."/>
        </authorList>
    </citation>
    <scope>NUCLEOTIDE SEQUENCE [LARGE SCALE GENOMIC DNA]</scope>
    <source>
        <strain evidence="1">ST1C</strain>
    </source>
</reference>
<evidence type="ECO:0000313" key="1">
    <source>
        <dbReference type="EMBL" id="KAA6361320.1"/>
    </source>
</evidence>
<proteinExistence type="predicted"/>
<organism evidence="1 2">
    <name type="scientific">Streblomastix strix</name>
    <dbReference type="NCBI Taxonomy" id="222440"/>
    <lineage>
        <taxon>Eukaryota</taxon>
        <taxon>Metamonada</taxon>
        <taxon>Preaxostyla</taxon>
        <taxon>Oxymonadida</taxon>
        <taxon>Streblomastigidae</taxon>
        <taxon>Streblomastix</taxon>
    </lineage>
</organism>
<comment type="caution">
    <text evidence="1">The sequence shown here is derived from an EMBL/GenBank/DDBJ whole genome shotgun (WGS) entry which is preliminary data.</text>
</comment>
<evidence type="ECO:0000313" key="2">
    <source>
        <dbReference type="Proteomes" id="UP000324800"/>
    </source>
</evidence>
<sequence length="72" mass="8138">MLVLSNCSFDNNIGDCGGAVTISGTRTLLQEERLRFIRCFFENNRAGSTISFNYMPYGSDIYFYIYGIACNI</sequence>
<name>A0A5J4TTI9_9EUKA</name>
<dbReference type="EMBL" id="SNRW01025721">
    <property type="protein sequence ID" value="KAA6361320.1"/>
    <property type="molecule type" value="Genomic_DNA"/>
</dbReference>
<gene>
    <name evidence="1" type="ORF">EZS28_043153</name>
</gene>
<dbReference type="Proteomes" id="UP000324800">
    <property type="component" value="Unassembled WGS sequence"/>
</dbReference>
<accession>A0A5J4TTI9</accession>
<dbReference type="AlphaFoldDB" id="A0A5J4TTI9"/>
<protein>
    <submittedName>
        <fullName evidence="1">Uncharacterized protein</fullName>
    </submittedName>
</protein>